<name>A0A2G9UY63_TELCI</name>
<accession>A0A2G9UY63</accession>
<evidence type="ECO:0000256" key="1">
    <source>
        <dbReference type="SAM" id="SignalP"/>
    </source>
</evidence>
<organism evidence="2 3">
    <name type="scientific">Teladorsagia circumcincta</name>
    <name type="common">Brown stomach worm</name>
    <name type="synonym">Ostertagia circumcincta</name>
    <dbReference type="NCBI Taxonomy" id="45464"/>
    <lineage>
        <taxon>Eukaryota</taxon>
        <taxon>Metazoa</taxon>
        <taxon>Ecdysozoa</taxon>
        <taxon>Nematoda</taxon>
        <taxon>Chromadorea</taxon>
        <taxon>Rhabditida</taxon>
        <taxon>Rhabditina</taxon>
        <taxon>Rhabditomorpha</taxon>
        <taxon>Strongyloidea</taxon>
        <taxon>Trichostrongylidae</taxon>
        <taxon>Teladorsagia</taxon>
    </lineage>
</organism>
<evidence type="ECO:0000313" key="3">
    <source>
        <dbReference type="Proteomes" id="UP000230423"/>
    </source>
</evidence>
<gene>
    <name evidence="2" type="ORF">TELCIR_03322</name>
</gene>
<keyword evidence="1" id="KW-0732">Signal</keyword>
<evidence type="ECO:0000313" key="2">
    <source>
        <dbReference type="EMBL" id="PIO74662.1"/>
    </source>
</evidence>
<dbReference type="AlphaFoldDB" id="A0A2G9UY63"/>
<sequence>MTSPLRVLFAIAVVLFTLSVEQMVSAINYGDYLDGGHAKEQLRLSKRWSRLEPSIRFIKRMVPESDSIEK</sequence>
<feature type="chain" id="PRO_5013896949" evidence="1">
    <location>
        <begin position="27"/>
        <end position="70"/>
    </location>
</feature>
<protein>
    <submittedName>
        <fullName evidence="2">Uncharacterized protein</fullName>
    </submittedName>
</protein>
<reference evidence="2 3" key="1">
    <citation type="submission" date="2015-09" db="EMBL/GenBank/DDBJ databases">
        <title>Draft genome of the parasitic nematode Teladorsagia circumcincta isolate WARC Sus (inbred).</title>
        <authorList>
            <person name="Mitreva M."/>
        </authorList>
    </citation>
    <scope>NUCLEOTIDE SEQUENCE [LARGE SCALE GENOMIC DNA]</scope>
    <source>
        <strain evidence="2 3">S</strain>
    </source>
</reference>
<dbReference type="OrthoDB" id="5800746at2759"/>
<proteinExistence type="predicted"/>
<dbReference type="EMBL" id="KZ345240">
    <property type="protein sequence ID" value="PIO74662.1"/>
    <property type="molecule type" value="Genomic_DNA"/>
</dbReference>
<dbReference type="Proteomes" id="UP000230423">
    <property type="component" value="Unassembled WGS sequence"/>
</dbReference>
<keyword evidence="3" id="KW-1185">Reference proteome</keyword>
<feature type="signal peptide" evidence="1">
    <location>
        <begin position="1"/>
        <end position="26"/>
    </location>
</feature>